<reference evidence="2" key="1">
    <citation type="submission" date="2021-10" db="EMBL/GenBank/DDBJ databases">
        <title>De novo Genome Assembly of Clathrus columnatus (Basidiomycota, Fungi) Using Illumina and Nanopore Sequence Data.</title>
        <authorList>
            <person name="Ogiso-Tanaka E."/>
            <person name="Itagaki H."/>
            <person name="Hosoya T."/>
            <person name="Hosaka K."/>
        </authorList>
    </citation>
    <scope>NUCLEOTIDE SEQUENCE</scope>
    <source>
        <strain evidence="2">MO-923</strain>
    </source>
</reference>
<sequence length="449" mass="49953">MSVNPLLNAKRLKPNFIVKGELKRGGLIITPLPISVKDVSTISHDTDVFQPLPSRDTPVIERNRIMRREPIEGRPSLGRRGKRASSSFENKGLIPQPHPTLDPANFHKHIDLELPDAHRTRHLLVWCASRATNSNSGSSSSLPESSSSSSTSLPPLPPLTAEGMSVLRDVQKEVQKMLLEQRIDISFTGHSNEASTSTRLKPHEQNVKNQHRESDFTQYIQRCEKEGEAWSEVIESYQSRRARLLESLSRKEPDFQEWIPPDASDPLYERESQGAQLARGCKERAARKRDKSPLSIRVAEVENKVDRLHGILHVADQASKRTARHLDKRFAALSAALAARSRPIPSTSSVDGSSSLHLISSNSRSHTTSGSTEPPDTIMLLRALARTDMENPKEIGDAARKVARDARNSLGPSERERKLTAVTRPPLGTPRRPGTPRQKHDTNDNGGNR</sequence>
<dbReference type="AlphaFoldDB" id="A0AAV5A0B2"/>
<feature type="compositionally biased region" description="Low complexity" evidence="1">
    <location>
        <begin position="423"/>
        <end position="436"/>
    </location>
</feature>
<feature type="compositionally biased region" description="Basic and acidic residues" evidence="1">
    <location>
        <begin position="389"/>
        <end position="419"/>
    </location>
</feature>
<dbReference type="InterPro" id="IPR013218">
    <property type="entry name" value="Dsn1/Mis13"/>
</dbReference>
<accession>A0AAV5A0B2</accession>
<dbReference type="GO" id="GO:0051301">
    <property type="term" value="P:cell division"/>
    <property type="evidence" value="ECO:0007669"/>
    <property type="project" value="InterPro"/>
</dbReference>
<evidence type="ECO:0000313" key="2">
    <source>
        <dbReference type="EMBL" id="GJJ06638.1"/>
    </source>
</evidence>
<organism evidence="2 3">
    <name type="scientific">Clathrus columnatus</name>
    <dbReference type="NCBI Taxonomy" id="1419009"/>
    <lineage>
        <taxon>Eukaryota</taxon>
        <taxon>Fungi</taxon>
        <taxon>Dikarya</taxon>
        <taxon>Basidiomycota</taxon>
        <taxon>Agaricomycotina</taxon>
        <taxon>Agaricomycetes</taxon>
        <taxon>Phallomycetidae</taxon>
        <taxon>Phallales</taxon>
        <taxon>Clathraceae</taxon>
        <taxon>Clathrus</taxon>
    </lineage>
</organism>
<dbReference type="EMBL" id="BPWL01000001">
    <property type="protein sequence ID" value="GJJ06638.1"/>
    <property type="molecule type" value="Genomic_DNA"/>
</dbReference>
<dbReference type="Proteomes" id="UP001050691">
    <property type="component" value="Unassembled WGS sequence"/>
</dbReference>
<protein>
    <submittedName>
        <fullName evidence="2">Uncharacterized protein</fullName>
    </submittedName>
</protein>
<feature type="region of interest" description="Disordered" evidence="1">
    <location>
        <begin position="389"/>
        <end position="449"/>
    </location>
</feature>
<feature type="compositionally biased region" description="Basic and acidic residues" evidence="1">
    <location>
        <begin position="201"/>
        <end position="211"/>
    </location>
</feature>
<feature type="compositionally biased region" description="Low complexity" evidence="1">
    <location>
        <begin position="134"/>
        <end position="153"/>
    </location>
</feature>
<evidence type="ECO:0000313" key="3">
    <source>
        <dbReference type="Proteomes" id="UP001050691"/>
    </source>
</evidence>
<dbReference type="PANTHER" id="PTHR14778:SF2">
    <property type="entry name" value="KINETOCHORE-ASSOCIATED PROTEIN DSN1 HOMOLOG"/>
    <property type="match status" value="1"/>
</dbReference>
<name>A0AAV5A0B2_9AGAM</name>
<dbReference type="GO" id="GO:0000444">
    <property type="term" value="C:MIS12/MIND type complex"/>
    <property type="evidence" value="ECO:0007669"/>
    <property type="project" value="InterPro"/>
</dbReference>
<dbReference type="PANTHER" id="PTHR14778">
    <property type="entry name" value="KINETOCHORE-ASSOCIATED PROTEIN DSN1 HOMOLOG"/>
    <property type="match status" value="1"/>
</dbReference>
<feature type="region of interest" description="Disordered" evidence="1">
    <location>
        <begin position="191"/>
        <end position="211"/>
    </location>
</feature>
<proteinExistence type="predicted"/>
<dbReference type="GO" id="GO:0007059">
    <property type="term" value="P:chromosome segregation"/>
    <property type="evidence" value="ECO:0007669"/>
    <property type="project" value="InterPro"/>
</dbReference>
<feature type="compositionally biased region" description="Low complexity" evidence="1">
    <location>
        <begin position="338"/>
        <end position="372"/>
    </location>
</feature>
<feature type="region of interest" description="Disordered" evidence="1">
    <location>
        <begin position="338"/>
        <end position="376"/>
    </location>
</feature>
<evidence type="ECO:0000256" key="1">
    <source>
        <dbReference type="SAM" id="MobiDB-lite"/>
    </source>
</evidence>
<dbReference type="Pfam" id="PF08202">
    <property type="entry name" value="MIS13"/>
    <property type="match status" value="1"/>
</dbReference>
<comment type="caution">
    <text evidence="2">The sequence shown here is derived from an EMBL/GenBank/DDBJ whole genome shotgun (WGS) entry which is preliminary data.</text>
</comment>
<feature type="region of interest" description="Disordered" evidence="1">
    <location>
        <begin position="72"/>
        <end position="104"/>
    </location>
</feature>
<keyword evidence="3" id="KW-1185">Reference proteome</keyword>
<feature type="region of interest" description="Disordered" evidence="1">
    <location>
        <begin position="132"/>
        <end position="161"/>
    </location>
</feature>
<gene>
    <name evidence="2" type="ORF">Clacol_000832</name>
</gene>